<organism evidence="2 3">
    <name type="scientific">Caenorhabditis tropicalis</name>
    <dbReference type="NCBI Taxonomy" id="1561998"/>
    <lineage>
        <taxon>Eukaryota</taxon>
        <taxon>Metazoa</taxon>
        <taxon>Ecdysozoa</taxon>
        <taxon>Nematoda</taxon>
        <taxon>Chromadorea</taxon>
        <taxon>Rhabditida</taxon>
        <taxon>Rhabditina</taxon>
        <taxon>Rhabditomorpha</taxon>
        <taxon>Rhabditoidea</taxon>
        <taxon>Rhabditidae</taxon>
        <taxon>Peloderinae</taxon>
        <taxon>Caenorhabditis</taxon>
    </lineage>
</organism>
<accession>A0A1I7UU30</accession>
<protein>
    <submittedName>
        <fullName evidence="3">FBA_2 domain-containing protein</fullName>
    </submittedName>
</protein>
<evidence type="ECO:0000259" key="1">
    <source>
        <dbReference type="Pfam" id="PF07735"/>
    </source>
</evidence>
<keyword evidence="2" id="KW-1185">Reference proteome</keyword>
<name>A0A1I7UU30_9PELO</name>
<feature type="domain" description="Sdz-33 F-box" evidence="1">
    <location>
        <begin position="122"/>
        <end position="183"/>
    </location>
</feature>
<sequence length="254" mass="29984">MKNNEVHAQFYSNLYKDQKNTDLIMKVSKEPLKDVIKWYDYAREVLNCKIKSLFFRLHSSSSEHRQTIDWIAAQNKTMKFTSVLNEIEELDDDLKYFMETIQILEGFYLMVNKHKDDFRIEIPGKPKCLHIGNAQFIDYNQLLRLKSPVIVLQKSILTNEEINRFLRSWMSCETHLDLEALQINILGPNAMNEIMDLPHEKTNALNLVQAFYDYHMIRQVINEMFTLKRCNGKKRATVTTGRSGDDWTLYLVVH</sequence>
<reference evidence="3" key="1">
    <citation type="submission" date="2016-11" db="UniProtKB">
        <authorList>
            <consortium name="WormBaseParasite"/>
        </authorList>
    </citation>
    <scope>IDENTIFICATION</scope>
</reference>
<dbReference type="Proteomes" id="UP000095282">
    <property type="component" value="Unplaced"/>
</dbReference>
<dbReference type="InterPro" id="IPR012885">
    <property type="entry name" value="F-box_Sdz-33"/>
</dbReference>
<dbReference type="PANTHER" id="PTHR21503">
    <property type="entry name" value="F-BOX-CONTAINING HYPOTHETICAL PROTEIN C.ELEGANS"/>
    <property type="match status" value="1"/>
</dbReference>
<dbReference type="PANTHER" id="PTHR21503:SF53">
    <property type="entry name" value="F-BOX ASSOCIATED DOMAIN-CONTAINING PROTEIN-RELATED"/>
    <property type="match status" value="1"/>
</dbReference>
<dbReference type="Pfam" id="PF07735">
    <property type="entry name" value="FBA_2"/>
    <property type="match status" value="1"/>
</dbReference>
<evidence type="ECO:0000313" key="3">
    <source>
        <dbReference type="WBParaSite" id="Csp11.Scaffold630.g19356.t2"/>
    </source>
</evidence>
<dbReference type="WBParaSite" id="Csp11.Scaffold630.g19356.t2">
    <property type="protein sequence ID" value="Csp11.Scaffold630.g19356.t2"/>
    <property type="gene ID" value="Csp11.Scaffold630.g19356"/>
</dbReference>
<proteinExistence type="predicted"/>
<dbReference type="AlphaFoldDB" id="A0A1I7UU30"/>
<evidence type="ECO:0000313" key="2">
    <source>
        <dbReference type="Proteomes" id="UP000095282"/>
    </source>
</evidence>